<sequence>MPPVIEQNPRKALLLATAAWTQLHGLTQAYQAAVMRGDQRGAEAIRQQAHALLDSNLDLNAEAATITRAMLGG</sequence>
<protein>
    <submittedName>
        <fullName evidence="1">Uncharacterized protein</fullName>
    </submittedName>
</protein>
<keyword evidence="2" id="KW-1185">Reference proteome</keyword>
<organism evidence="1 2">
    <name type="scientific">Phenylobacterium kunshanense</name>
    <dbReference type="NCBI Taxonomy" id="1445034"/>
    <lineage>
        <taxon>Bacteria</taxon>
        <taxon>Pseudomonadati</taxon>
        <taxon>Pseudomonadota</taxon>
        <taxon>Alphaproteobacteria</taxon>
        <taxon>Caulobacterales</taxon>
        <taxon>Caulobacteraceae</taxon>
        <taxon>Phenylobacterium</taxon>
    </lineage>
</organism>
<dbReference type="Proteomes" id="UP000249524">
    <property type="component" value="Unassembled WGS sequence"/>
</dbReference>
<reference evidence="1 2" key="1">
    <citation type="submission" date="2018-05" db="EMBL/GenBank/DDBJ databases">
        <authorList>
            <person name="Lanie J.A."/>
            <person name="Ng W.-L."/>
            <person name="Kazmierczak K.M."/>
            <person name="Andrzejewski T.M."/>
            <person name="Davidsen T.M."/>
            <person name="Wayne K.J."/>
            <person name="Tettelin H."/>
            <person name="Glass J.I."/>
            <person name="Rusch D."/>
            <person name="Podicherti R."/>
            <person name="Tsui H.-C.T."/>
            <person name="Winkler M.E."/>
        </authorList>
    </citation>
    <scope>NUCLEOTIDE SEQUENCE [LARGE SCALE GENOMIC DNA]</scope>
    <source>
        <strain evidence="1 2">BUT-10</strain>
    </source>
</reference>
<name>A0A328BP57_9CAUL</name>
<gene>
    <name evidence="1" type="ORF">DJ019_02040</name>
</gene>
<comment type="caution">
    <text evidence="1">The sequence shown here is derived from an EMBL/GenBank/DDBJ whole genome shotgun (WGS) entry which is preliminary data.</text>
</comment>
<dbReference type="AlphaFoldDB" id="A0A328BP57"/>
<accession>A0A328BP57</accession>
<proteinExistence type="predicted"/>
<evidence type="ECO:0000313" key="1">
    <source>
        <dbReference type="EMBL" id="RAK68817.1"/>
    </source>
</evidence>
<dbReference type="EMBL" id="QFYS01000001">
    <property type="protein sequence ID" value="RAK68817.1"/>
    <property type="molecule type" value="Genomic_DNA"/>
</dbReference>
<evidence type="ECO:0000313" key="2">
    <source>
        <dbReference type="Proteomes" id="UP000249524"/>
    </source>
</evidence>